<keyword evidence="1" id="KW-0812">Transmembrane</keyword>
<feature type="transmembrane region" description="Helical" evidence="1">
    <location>
        <begin position="40"/>
        <end position="62"/>
    </location>
</feature>
<name>A0ABQ3N619_9BACI</name>
<evidence type="ECO:0000313" key="3">
    <source>
        <dbReference type="Proteomes" id="UP000637074"/>
    </source>
</evidence>
<keyword evidence="1" id="KW-0472">Membrane</keyword>
<evidence type="ECO:0000256" key="1">
    <source>
        <dbReference type="SAM" id="Phobius"/>
    </source>
</evidence>
<proteinExistence type="predicted"/>
<evidence type="ECO:0008006" key="4">
    <source>
        <dbReference type="Google" id="ProtNLM"/>
    </source>
</evidence>
<keyword evidence="3" id="KW-1185">Reference proteome</keyword>
<evidence type="ECO:0000313" key="2">
    <source>
        <dbReference type="EMBL" id="GHI00120.1"/>
    </source>
</evidence>
<comment type="caution">
    <text evidence="2">The sequence shown here is derived from an EMBL/GenBank/DDBJ whole genome shotgun (WGS) entry which is preliminary data.</text>
</comment>
<dbReference type="EMBL" id="BNDS01000018">
    <property type="protein sequence ID" value="GHI00120.1"/>
    <property type="molecule type" value="Genomic_DNA"/>
</dbReference>
<keyword evidence="1" id="KW-1133">Transmembrane helix</keyword>
<reference evidence="2 3" key="1">
    <citation type="journal article" date="2022" name="Int. J. Syst. Evol. Microbiol.">
        <title>Neobacillus kokaensis sp. nov., isolated from soil.</title>
        <authorList>
            <person name="Yuki K."/>
            <person name="Matsubara H."/>
            <person name="Yamaguchi S."/>
        </authorList>
    </citation>
    <scope>NUCLEOTIDE SEQUENCE [LARGE SCALE GENOMIC DNA]</scope>
    <source>
        <strain evidence="2 3">LOB 377</strain>
    </source>
</reference>
<gene>
    <name evidence="2" type="ORF">AM1BK_36620</name>
</gene>
<sequence length="212" mass="24440">MNNRIKQEMYRIEIPKELNERSKMGVSKAKYEMGKPKRRWSYIIGAVIAASLTLSIFGPNYFSNNPPENPIIRTMETNTVIDIDDPREVVGFSDNVFLGKVIKKVGSKSLNDYPETQFNVEVLDSIKGELKGTIKVNQQGGYDGEYLFLMENDKLLVEGHTYLFATRYLKEENWHTVIPVGGDIPFNSDEEKKELIEKYKKAYDEEIPFKLK</sequence>
<protein>
    <recommendedName>
        <fullName evidence="4">DUF4367 domain-containing protein</fullName>
    </recommendedName>
</protein>
<accession>A0ABQ3N619</accession>
<organism evidence="2 3">
    <name type="scientific">Neobacillus kokaensis</name>
    <dbReference type="NCBI Taxonomy" id="2759023"/>
    <lineage>
        <taxon>Bacteria</taxon>
        <taxon>Bacillati</taxon>
        <taxon>Bacillota</taxon>
        <taxon>Bacilli</taxon>
        <taxon>Bacillales</taxon>
        <taxon>Bacillaceae</taxon>
        <taxon>Neobacillus</taxon>
    </lineage>
</organism>
<dbReference type="RefSeq" id="WP_191275301.1">
    <property type="nucleotide sequence ID" value="NZ_BNDS01000018.1"/>
</dbReference>
<dbReference type="Proteomes" id="UP000637074">
    <property type="component" value="Unassembled WGS sequence"/>
</dbReference>